<comment type="caution">
    <text evidence="3">The sequence shown here is derived from an EMBL/GenBank/DDBJ whole genome shotgun (WGS) entry which is preliminary data.</text>
</comment>
<dbReference type="Proteomes" id="UP000448575">
    <property type="component" value="Unassembled WGS sequence"/>
</dbReference>
<proteinExistence type="predicted"/>
<evidence type="ECO:0000259" key="2">
    <source>
        <dbReference type="Pfam" id="PF03703"/>
    </source>
</evidence>
<keyword evidence="1" id="KW-1133">Transmembrane helix</keyword>
<dbReference type="RefSeq" id="WP_161023881.1">
    <property type="nucleotide sequence ID" value="NZ_WWCJ01000001.1"/>
</dbReference>
<gene>
    <name evidence="3" type="ORF">GTP41_02125</name>
</gene>
<accession>A0A6N9HCB8</accession>
<feature type="domain" description="YdbS-like PH" evidence="2">
    <location>
        <begin position="80"/>
        <end position="163"/>
    </location>
</feature>
<dbReference type="Pfam" id="PF03703">
    <property type="entry name" value="bPH_2"/>
    <property type="match status" value="1"/>
</dbReference>
<keyword evidence="1" id="KW-0472">Membrane</keyword>
<evidence type="ECO:0000256" key="1">
    <source>
        <dbReference type="SAM" id="Phobius"/>
    </source>
</evidence>
<dbReference type="EMBL" id="WWCJ01000001">
    <property type="protein sequence ID" value="MYN00887.1"/>
    <property type="molecule type" value="Genomic_DNA"/>
</dbReference>
<feature type="transmembrane region" description="Helical" evidence="1">
    <location>
        <begin position="21"/>
        <end position="41"/>
    </location>
</feature>
<dbReference type="AlphaFoldDB" id="A0A6N9HCB8"/>
<organism evidence="3 4">
    <name type="scientific">Pseudoduganella guangdongensis</name>
    <dbReference type="NCBI Taxonomy" id="2692179"/>
    <lineage>
        <taxon>Bacteria</taxon>
        <taxon>Pseudomonadati</taxon>
        <taxon>Pseudomonadota</taxon>
        <taxon>Betaproteobacteria</taxon>
        <taxon>Burkholderiales</taxon>
        <taxon>Oxalobacteraceae</taxon>
        <taxon>Telluria group</taxon>
        <taxon>Pseudoduganella</taxon>
    </lineage>
</organism>
<sequence>MNNERTLWRGRPRQGLMLRGADILMIPFSLVWGGFALYWQYSVVSADAPLLFRVWGIPFVLVGLHMIAGRFFVDAWQRANTDYELNSENIIIRSGIFRRREQVLALRELADFSLTENGKGEGTITFGVSAAGDNFSGLASWPGVEGVPRFDSIANARKVYQIIRNAHYAAGHTRPFGQRLG</sequence>
<protein>
    <submittedName>
        <fullName evidence="3">PH domain-containing protein</fullName>
    </submittedName>
</protein>
<keyword evidence="4" id="KW-1185">Reference proteome</keyword>
<feature type="transmembrane region" description="Helical" evidence="1">
    <location>
        <begin position="53"/>
        <end position="73"/>
    </location>
</feature>
<keyword evidence="1" id="KW-0812">Transmembrane</keyword>
<dbReference type="InterPro" id="IPR005182">
    <property type="entry name" value="YdbS-like_PH"/>
</dbReference>
<name>A0A6N9HCB8_9BURK</name>
<evidence type="ECO:0000313" key="4">
    <source>
        <dbReference type="Proteomes" id="UP000448575"/>
    </source>
</evidence>
<evidence type="ECO:0000313" key="3">
    <source>
        <dbReference type="EMBL" id="MYN00887.1"/>
    </source>
</evidence>
<reference evidence="3 4" key="1">
    <citation type="submission" date="2019-12" db="EMBL/GenBank/DDBJ databases">
        <title>Novel species isolated from a subtropical stream in China.</title>
        <authorList>
            <person name="Lu H."/>
        </authorList>
    </citation>
    <scope>NUCLEOTIDE SEQUENCE [LARGE SCALE GENOMIC DNA]</scope>
    <source>
        <strain evidence="3 4">DS3</strain>
    </source>
</reference>